<dbReference type="PANTHER" id="PTHR47165:SF4">
    <property type="entry name" value="OS03G0429900 PROTEIN"/>
    <property type="match status" value="1"/>
</dbReference>
<accession>A0ABQ7ERC6</accession>
<evidence type="ECO:0000256" key="5">
    <source>
        <dbReference type="ARBA" id="ARBA00023125"/>
    </source>
</evidence>
<feature type="region of interest" description="Disordered" evidence="6">
    <location>
        <begin position="588"/>
        <end position="634"/>
    </location>
</feature>
<dbReference type="CDD" id="cd04476">
    <property type="entry name" value="RPA1_DBD_C"/>
    <property type="match status" value="1"/>
</dbReference>
<evidence type="ECO:0000256" key="6">
    <source>
        <dbReference type="SAM" id="MobiDB-lite"/>
    </source>
</evidence>
<dbReference type="InterPro" id="IPR003871">
    <property type="entry name" value="RFA1B/D_OB_1st"/>
</dbReference>
<evidence type="ECO:0000313" key="10">
    <source>
        <dbReference type="Proteomes" id="UP000266723"/>
    </source>
</evidence>
<keyword evidence="4" id="KW-0862">Zinc</keyword>
<evidence type="ECO:0000256" key="2">
    <source>
        <dbReference type="ARBA" id="ARBA00022723"/>
    </source>
</evidence>
<dbReference type="SUPFAM" id="SSF50249">
    <property type="entry name" value="Nucleic acid-binding proteins"/>
    <property type="match status" value="3"/>
</dbReference>
<dbReference type="CDD" id="cd04480">
    <property type="entry name" value="RPA1_DBD_A_like"/>
    <property type="match status" value="1"/>
</dbReference>
<evidence type="ECO:0000256" key="3">
    <source>
        <dbReference type="ARBA" id="ARBA00022771"/>
    </source>
</evidence>
<evidence type="ECO:0000313" key="9">
    <source>
        <dbReference type="EMBL" id="KAF3606114.1"/>
    </source>
</evidence>
<evidence type="ECO:0000259" key="8">
    <source>
        <dbReference type="Pfam" id="PF08646"/>
    </source>
</evidence>
<dbReference type="EMBL" id="QGKV02000297">
    <property type="protein sequence ID" value="KAF3606114.1"/>
    <property type="molecule type" value="Genomic_DNA"/>
</dbReference>
<dbReference type="InterPro" id="IPR047192">
    <property type="entry name" value="Euk_RPA1_DBD_C"/>
</dbReference>
<organism evidence="9 10">
    <name type="scientific">Brassica cretica</name>
    <name type="common">Mustard</name>
    <dbReference type="NCBI Taxonomy" id="69181"/>
    <lineage>
        <taxon>Eukaryota</taxon>
        <taxon>Viridiplantae</taxon>
        <taxon>Streptophyta</taxon>
        <taxon>Embryophyta</taxon>
        <taxon>Tracheophyta</taxon>
        <taxon>Spermatophyta</taxon>
        <taxon>Magnoliopsida</taxon>
        <taxon>eudicotyledons</taxon>
        <taxon>Gunneridae</taxon>
        <taxon>Pentapetalae</taxon>
        <taxon>rosids</taxon>
        <taxon>malvids</taxon>
        <taxon>Brassicales</taxon>
        <taxon>Brassicaceae</taxon>
        <taxon>Brassiceae</taxon>
        <taxon>Brassica</taxon>
    </lineage>
</organism>
<dbReference type="Pfam" id="PF08646">
    <property type="entry name" value="Rep_fac-A_C"/>
    <property type="match status" value="1"/>
</dbReference>
<sequence>MTKNKNISLLNAIKPNKQGWCIQVKLIHSWRQKTNYGGDTLELTFADETGAKILCSCKMNYIQRTQRKLRLGEWRLIEMFSVSQAGGQYRPTNHTYKISIIEDTSISPSSYECDDNFLSFSSFEEIGNGTLKTSFLIGDVQVTNAFDASLIQFDPELPETLALKLRVSIDEFALALTDAKKQKRLTKDHTVHWNNVEMKSISEIMMATVEEDCKIICSIERMDTDWSGFYFGHNSCKSKALILKSKEGGILFTNEKPLFWCTSCHTKGAKILCSCKMNYIQRTQRKLRLGEWRLIETFSVSQAGGQYRPTNHTYKISIIEDTSISPSSYECDDNFLSFSSFEEIGNGTLKTSFLIGDVQVTNAFDASLIQFDPELPETLALKLRVSNDEFALALTDAKKQKRLTKDHTVYWNNVEMKSISEIMMATVEEDCKIICSIERMDTYWSWFYFGHNSCKSKALILKTKEGGILFSNEKPVFWCTSCHTKVTSVAPKYKLHMVVKDDTSTCKLIMFDSVGKLIVGCEAEELWDGSYDEIEDLTDLPQPIQDLVGKSLCFGITLGSENVTNGPDVFLVAQVCSGDKILQIESNSDPMTHVMDGSSIMSGGEVSVSEKNSQNSSEGTSTPFSKRKEKDELD</sequence>
<feature type="domain" description="Replication protein A 70 kDa DNA-binding subunit B/D first OB fold" evidence="7">
    <location>
        <begin position="9"/>
        <end position="108"/>
    </location>
</feature>
<evidence type="ECO:0000259" key="7">
    <source>
        <dbReference type="Pfam" id="PF02721"/>
    </source>
</evidence>
<evidence type="ECO:0000256" key="1">
    <source>
        <dbReference type="ARBA" id="ARBA00005690"/>
    </source>
</evidence>
<name>A0ABQ7ERC6_BRACR</name>
<dbReference type="PANTHER" id="PTHR47165">
    <property type="entry name" value="OS03G0429900 PROTEIN"/>
    <property type="match status" value="1"/>
</dbReference>
<keyword evidence="2" id="KW-0479">Metal-binding</keyword>
<dbReference type="InterPro" id="IPR012340">
    <property type="entry name" value="NA-bd_OB-fold"/>
</dbReference>
<gene>
    <name evidence="9" type="ORF">DY000_02050535</name>
</gene>
<dbReference type="Pfam" id="PF02721">
    <property type="entry name" value="DUF223"/>
    <property type="match status" value="2"/>
</dbReference>
<evidence type="ECO:0000256" key="4">
    <source>
        <dbReference type="ARBA" id="ARBA00022833"/>
    </source>
</evidence>
<keyword evidence="10" id="KW-1185">Reference proteome</keyword>
<comment type="caution">
    <text evidence="9">The sequence shown here is derived from an EMBL/GenBank/DDBJ whole genome shotgun (WGS) entry which is preliminary data.</text>
</comment>
<evidence type="ECO:0008006" key="11">
    <source>
        <dbReference type="Google" id="ProtNLM"/>
    </source>
</evidence>
<dbReference type="Gene3D" id="2.40.50.140">
    <property type="entry name" value="Nucleic acid-binding proteins"/>
    <property type="match status" value="3"/>
</dbReference>
<dbReference type="Proteomes" id="UP000266723">
    <property type="component" value="Unassembled WGS sequence"/>
</dbReference>
<protein>
    <recommendedName>
        <fullName evidence="11">DUF223 domain-containing protein</fullName>
    </recommendedName>
</protein>
<dbReference type="InterPro" id="IPR013955">
    <property type="entry name" value="Rep_factor-A_C"/>
</dbReference>
<reference evidence="9 10" key="1">
    <citation type="journal article" date="2020" name="BMC Genomics">
        <title>Intraspecific diversification of the crop wild relative Brassica cretica Lam. using demographic model selection.</title>
        <authorList>
            <person name="Kioukis A."/>
            <person name="Michalopoulou V.A."/>
            <person name="Briers L."/>
            <person name="Pirintsos S."/>
            <person name="Studholme D.J."/>
            <person name="Pavlidis P."/>
            <person name="Sarris P.F."/>
        </authorList>
    </citation>
    <scope>NUCLEOTIDE SEQUENCE [LARGE SCALE GENOMIC DNA]</scope>
    <source>
        <strain evidence="10">cv. PFS-1207/04</strain>
    </source>
</reference>
<feature type="compositionally biased region" description="Polar residues" evidence="6">
    <location>
        <begin position="609"/>
        <end position="624"/>
    </location>
</feature>
<comment type="similarity">
    <text evidence="1">Belongs to the replication factor A protein 1 family.</text>
</comment>
<proteinExistence type="inferred from homology"/>
<keyword evidence="3" id="KW-0863">Zinc-finger</keyword>
<feature type="domain" description="Replication factor A C-terminal" evidence="8">
    <location>
        <begin position="472"/>
        <end position="554"/>
    </location>
</feature>
<keyword evidence="5" id="KW-0238">DNA-binding</keyword>
<feature type="domain" description="Replication protein A 70 kDa DNA-binding subunit B/D first OB fold" evidence="7">
    <location>
        <begin position="264"/>
        <end position="326"/>
    </location>
</feature>